<accession>A0A5B8NMM4</accession>
<keyword evidence="4" id="KW-1185">Reference proteome</keyword>
<dbReference type="InterPro" id="IPR011006">
    <property type="entry name" value="CheY-like_superfamily"/>
</dbReference>
<dbReference type="OrthoDB" id="525404at2"/>
<dbReference type="GO" id="GO:0000160">
    <property type="term" value="P:phosphorelay signal transduction system"/>
    <property type="evidence" value="ECO:0007669"/>
    <property type="project" value="InterPro"/>
</dbReference>
<evidence type="ECO:0000313" key="3">
    <source>
        <dbReference type="EMBL" id="QDZ39530.1"/>
    </source>
</evidence>
<dbReference type="InterPro" id="IPR001789">
    <property type="entry name" value="Sig_transdc_resp-reg_receiver"/>
</dbReference>
<organism evidence="3 4">
    <name type="scientific">Euhalothece natronophila Z-M001</name>
    <dbReference type="NCBI Taxonomy" id="522448"/>
    <lineage>
        <taxon>Bacteria</taxon>
        <taxon>Bacillati</taxon>
        <taxon>Cyanobacteriota</taxon>
        <taxon>Cyanophyceae</taxon>
        <taxon>Oscillatoriophycideae</taxon>
        <taxon>Chroococcales</taxon>
        <taxon>Halothecacae</taxon>
        <taxon>Halothece cluster</taxon>
        <taxon>Euhalothece</taxon>
    </lineage>
</organism>
<comment type="caution">
    <text evidence="1">Lacks conserved residue(s) required for the propagation of feature annotation.</text>
</comment>
<gene>
    <name evidence="3" type="ORF">FRE64_06065</name>
</gene>
<dbReference type="Pfam" id="PF14332">
    <property type="entry name" value="DUF4388"/>
    <property type="match status" value="1"/>
</dbReference>
<evidence type="ECO:0000313" key="4">
    <source>
        <dbReference type="Proteomes" id="UP000318453"/>
    </source>
</evidence>
<dbReference type="AlphaFoldDB" id="A0A5B8NMM4"/>
<name>A0A5B8NMM4_9CHRO</name>
<dbReference type="InterPro" id="IPR025497">
    <property type="entry name" value="PatA-like_N"/>
</dbReference>
<dbReference type="PROSITE" id="PS50110">
    <property type="entry name" value="RESPONSE_REGULATORY"/>
    <property type="match status" value="1"/>
</dbReference>
<dbReference type="EMBL" id="CP042326">
    <property type="protein sequence ID" value="QDZ39530.1"/>
    <property type="molecule type" value="Genomic_DNA"/>
</dbReference>
<reference evidence="3" key="1">
    <citation type="submission" date="2019-08" db="EMBL/GenBank/DDBJ databases">
        <title>Carotenoids and Carotenoid Binding Proteins in the Halophilic Cyanobacterium Euhalothece sp. ZM00.</title>
        <authorList>
            <person name="Cho S.M."/>
            <person name="Song J.Y."/>
            <person name="Park Y.-I."/>
        </authorList>
    </citation>
    <scope>NUCLEOTIDE SEQUENCE [LARGE SCALE GENOMIC DNA]</scope>
    <source>
        <strain evidence="3">Z-M001</strain>
    </source>
</reference>
<evidence type="ECO:0000259" key="2">
    <source>
        <dbReference type="PROSITE" id="PS50110"/>
    </source>
</evidence>
<dbReference type="SUPFAM" id="SSF52172">
    <property type="entry name" value="CheY-like"/>
    <property type="match status" value="1"/>
</dbReference>
<protein>
    <submittedName>
        <fullName evidence="3">Response regulator</fullName>
    </submittedName>
</protein>
<dbReference type="Proteomes" id="UP000318453">
    <property type="component" value="Chromosome"/>
</dbReference>
<dbReference type="RefSeq" id="WP_146295131.1">
    <property type="nucleotide sequence ID" value="NZ_CP042326.1"/>
</dbReference>
<evidence type="ECO:0000256" key="1">
    <source>
        <dbReference type="PROSITE-ProRule" id="PRU00169"/>
    </source>
</evidence>
<sequence length="397" mass="45622">MYGSFRDIDIQTLLEFIEQTQHSGELLIEFPAQEVSNPHFWLLYFHYGQITYAVSYNSLPLQRLQDYLRRYHLDSSLDELITSNQWFEIYPKQDNLFTPRQIPEYNALWQLLENNVVSPSEIKRLLRNIIQETVFDILSLRDGNFLLKKNCHFQPRITKIKITPLILKITQQQQQWKQLFPYIISPEQCPILTNPGELKNTINPSAYKTLTVACQGDLSLRRIARYLNKDLVTISQALYPYIQRGWLHLTSSPTVAKEETTTNAYSSTVICIGKPESINEQITLTLKQEGYTPILLNNPAEAVSRIIEEQPSLILLSLDMSNRLADQLASIIRRIPQLSQPLIIVLASFNSDPLQLAKLELLGQIEFLVSPFEPSDLSQILKAHQSVSTRNGRALLA</sequence>
<feature type="domain" description="Response regulatory" evidence="2">
    <location>
        <begin position="268"/>
        <end position="385"/>
    </location>
</feature>
<dbReference type="Gene3D" id="3.40.50.2300">
    <property type="match status" value="1"/>
</dbReference>
<dbReference type="KEGG" id="enn:FRE64_06065"/>
<proteinExistence type="predicted"/>